<proteinExistence type="predicted"/>
<gene>
    <name evidence="1" type="ORF">IV56_GL001907</name>
</gene>
<dbReference type="STRING" id="1293598.IV56_GL001907"/>
<dbReference type="PATRIC" id="fig|1293598.4.peg.1987"/>
<accession>A0A0R2MRF3</accession>
<comment type="caution">
    <text evidence="1">The sequence shown here is derived from an EMBL/GenBank/DDBJ whole genome shotgun (WGS) entry which is preliminary data.</text>
</comment>
<sequence length="549" mass="61533">MKRGSLVWSPLSVDKSLDIAFSRASFSGTIDDVYENKENNQMTDKNEVMPFWAEFRTSPEYNSVNTYPEQSVKTTIEAFGAMMASMTSTPMKQWQVSDLQPVLEDLVETATNDTDPEAGNVLTGTYDSIRAMLRYLASQQEIGMTRAQLNDMLDKFEAANGLEGEEMAEDTNDYQKNRDINDDPELAAWQEHTARDIDRYTVEWVNAYVASPAWQTRSTEVTPEFLTTTFKMLAQNIYDQYRKTPKAWTKKAIVGVMTGNFVSNVGFREAEYEMLAPAFSDLLAYLGEEGLLNSKRASDYQRFITAAAPEMIEMSKDSDNFSPSKKMATEMMAAGVDLTDQAAVQAYMAKKMGKSQPEPSQAELDAAMANPAALVDLANKYDPDPDKKYLSVQRVPDHDGLQWRQKTAIAVHTQGVISGLQLWAMRDTYQLPGNWGAHDVIKNMSEVIDVMYAQNLETPADWSVATWENFGNWMRDSQSKKRYDENIQMLESLMALLTKGGILSAQQGQQLPAAVRGDAIPEVAGPTKVKGNVISMKKARKLLKAMKHR</sequence>
<evidence type="ECO:0000313" key="1">
    <source>
        <dbReference type="EMBL" id="KRO16166.1"/>
    </source>
</evidence>
<dbReference type="EMBL" id="JQCE01000049">
    <property type="protein sequence ID" value="KRO16166.1"/>
    <property type="molecule type" value="Genomic_DNA"/>
</dbReference>
<name>A0A0R2MRF3_9LACO</name>
<dbReference type="AlphaFoldDB" id="A0A0R2MRF3"/>
<reference evidence="1 2" key="1">
    <citation type="journal article" date="2015" name="Genome Announc.">
        <title>Expanding the biotechnology potential of lactobacilli through comparative genomics of 213 strains and associated genera.</title>
        <authorList>
            <person name="Sun Z."/>
            <person name="Harris H.M."/>
            <person name="McCann A."/>
            <person name="Guo C."/>
            <person name="Argimon S."/>
            <person name="Zhang W."/>
            <person name="Yang X."/>
            <person name="Jeffery I.B."/>
            <person name="Cooney J.C."/>
            <person name="Kagawa T.F."/>
            <person name="Liu W."/>
            <person name="Song Y."/>
            <person name="Salvetti E."/>
            <person name="Wrobel A."/>
            <person name="Rasinkangas P."/>
            <person name="Parkhill J."/>
            <person name="Rea M.C."/>
            <person name="O'Sullivan O."/>
            <person name="Ritari J."/>
            <person name="Douillard F.P."/>
            <person name="Paul Ross R."/>
            <person name="Yang R."/>
            <person name="Briner A.E."/>
            <person name="Felis G.E."/>
            <person name="de Vos W.M."/>
            <person name="Barrangou R."/>
            <person name="Klaenhammer T.R."/>
            <person name="Caufield P.W."/>
            <person name="Cui Y."/>
            <person name="Zhang H."/>
            <person name="O'Toole P.W."/>
        </authorList>
    </citation>
    <scope>NUCLEOTIDE SEQUENCE [LARGE SCALE GENOMIC DNA]</scope>
    <source>
        <strain evidence="1 2">DSM 24301</strain>
    </source>
</reference>
<protein>
    <submittedName>
        <fullName evidence="1">Uncharacterized protein</fullName>
    </submittedName>
</protein>
<organism evidence="1 2">
    <name type="scientific">Lacticaseibacillus saniviri JCM 17471 = DSM 24301</name>
    <dbReference type="NCBI Taxonomy" id="1293598"/>
    <lineage>
        <taxon>Bacteria</taxon>
        <taxon>Bacillati</taxon>
        <taxon>Bacillota</taxon>
        <taxon>Bacilli</taxon>
        <taxon>Lactobacillales</taxon>
        <taxon>Lactobacillaceae</taxon>
        <taxon>Lacticaseibacillus</taxon>
    </lineage>
</organism>
<evidence type="ECO:0000313" key="2">
    <source>
        <dbReference type="Proteomes" id="UP000050969"/>
    </source>
</evidence>
<dbReference type="Proteomes" id="UP000050969">
    <property type="component" value="Unassembled WGS sequence"/>
</dbReference>
<keyword evidence="2" id="KW-1185">Reference proteome</keyword>